<gene>
    <name evidence="1" type="ORF">B0A48_06610</name>
</gene>
<protein>
    <submittedName>
        <fullName evidence="1">Uncharacterized protein</fullName>
    </submittedName>
</protein>
<name>A0A1V8T8Z1_9PEZI</name>
<dbReference type="Proteomes" id="UP000192596">
    <property type="component" value="Unassembled WGS sequence"/>
</dbReference>
<evidence type="ECO:0000313" key="2">
    <source>
        <dbReference type="Proteomes" id="UP000192596"/>
    </source>
</evidence>
<organism evidence="1 2">
    <name type="scientific">Cryoendolithus antarcticus</name>
    <dbReference type="NCBI Taxonomy" id="1507870"/>
    <lineage>
        <taxon>Eukaryota</taxon>
        <taxon>Fungi</taxon>
        <taxon>Dikarya</taxon>
        <taxon>Ascomycota</taxon>
        <taxon>Pezizomycotina</taxon>
        <taxon>Dothideomycetes</taxon>
        <taxon>Dothideomycetidae</taxon>
        <taxon>Cladosporiales</taxon>
        <taxon>Cladosporiaceae</taxon>
        <taxon>Cryoendolithus</taxon>
    </lineage>
</organism>
<dbReference type="AlphaFoldDB" id="A0A1V8T8Z1"/>
<comment type="caution">
    <text evidence="1">The sequence shown here is derived from an EMBL/GenBank/DDBJ whole genome shotgun (WGS) entry which is preliminary data.</text>
</comment>
<sequence>MGAWFAAGTCWAELQAYKRVKLPHPITKQECLQQHHPLVKFIILQQDNLFTYMDLDRKRFKHGQLGGSSAFIEIVTGSGKWRLQIRMCLLYFTRMVTTNIIRCKAGDERSTADVNASDALVVDVTGLYAAQGCLQATQEDDVRIARPFEDVMEQAQYHIENGEATRLVGKVSDPRGVFEDPFARTVDKYGNAELVEAICRRRNQSG</sequence>
<reference evidence="2" key="1">
    <citation type="submission" date="2017-03" db="EMBL/GenBank/DDBJ databases">
        <title>Genomes of endolithic fungi from Antarctica.</title>
        <authorList>
            <person name="Coleine C."/>
            <person name="Masonjones S."/>
            <person name="Stajich J.E."/>
        </authorList>
    </citation>
    <scope>NUCLEOTIDE SEQUENCE [LARGE SCALE GENOMIC DNA]</scope>
    <source>
        <strain evidence="2">CCFEE 5527</strain>
    </source>
</reference>
<accession>A0A1V8T8Z1</accession>
<keyword evidence="2" id="KW-1185">Reference proteome</keyword>
<dbReference type="InParanoid" id="A0A1V8T8Z1"/>
<dbReference type="EMBL" id="NAJO01000013">
    <property type="protein sequence ID" value="OQO07819.1"/>
    <property type="molecule type" value="Genomic_DNA"/>
</dbReference>
<evidence type="ECO:0000313" key="1">
    <source>
        <dbReference type="EMBL" id="OQO07819.1"/>
    </source>
</evidence>
<proteinExistence type="predicted"/>